<comment type="caution">
    <text evidence="2">The sequence shown here is derived from an EMBL/GenBank/DDBJ whole genome shotgun (WGS) entry which is preliminary data.</text>
</comment>
<evidence type="ECO:0000313" key="3">
    <source>
        <dbReference type="Proteomes" id="UP001215598"/>
    </source>
</evidence>
<evidence type="ECO:0000256" key="1">
    <source>
        <dbReference type="SAM" id="MobiDB-lite"/>
    </source>
</evidence>
<dbReference type="EMBL" id="JARKIB010000023">
    <property type="protein sequence ID" value="KAJ7766667.1"/>
    <property type="molecule type" value="Genomic_DNA"/>
</dbReference>
<evidence type="ECO:0000313" key="2">
    <source>
        <dbReference type="EMBL" id="KAJ7766667.1"/>
    </source>
</evidence>
<dbReference type="AlphaFoldDB" id="A0AAD7NMN6"/>
<organism evidence="2 3">
    <name type="scientific">Mycena metata</name>
    <dbReference type="NCBI Taxonomy" id="1033252"/>
    <lineage>
        <taxon>Eukaryota</taxon>
        <taxon>Fungi</taxon>
        <taxon>Dikarya</taxon>
        <taxon>Basidiomycota</taxon>
        <taxon>Agaricomycotina</taxon>
        <taxon>Agaricomycetes</taxon>
        <taxon>Agaricomycetidae</taxon>
        <taxon>Agaricales</taxon>
        <taxon>Marasmiineae</taxon>
        <taxon>Mycenaceae</taxon>
        <taxon>Mycena</taxon>
    </lineage>
</organism>
<accession>A0AAD7NMN6</accession>
<feature type="compositionally biased region" description="Acidic residues" evidence="1">
    <location>
        <begin position="138"/>
        <end position="150"/>
    </location>
</feature>
<name>A0AAD7NMN6_9AGAR</name>
<feature type="region of interest" description="Disordered" evidence="1">
    <location>
        <begin position="138"/>
        <end position="160"/>
    </location>
</feature>
<dbReference type="Proteomes" id="UP001215598">
    <property type="component" value="Unassembled WGS sequence"/>
</dbReference>
<reference evidence="2" key="1">
    <citation type="submission" date="2023-03" db="EMBL/GenBank/DDBJ databases">
        <title>Massive genome expansion in bonnet fungi (Mycena s.s.) driven by repeated elements and novel gene families across ecological guilds.</title>
        <authorList>
            <consortium name="Lawrence Berkeley National Laboratory"/>
            <person name="Harder C.B."/>
            <person name="Miyauchi S."/>
            <person name="Viragh M."/>
            <person name="Kuo A."/>
            <person name="Thoen E."/>
            <person name="Andreopoulos B."/>
            <person name="Lu D."/>
            <person name="Skrede I."/>
            <person name="Drula E."/>
            <person name="Henrissat B."/>
            <person name="Morin E."/>
            <person name="Kohler A."/>
            <person name="Barry K."/>
            <person name="LaButti K."/>
            <person name="Morin E."/>
            <person name="Salamov A."/>
            <person name="Lipzen A."/>
            <person name="Mereny Z."/>
            <person name="Hegedus B."/>
            <person name="Baldrian P."/>
            <person name="Stursova M."/>
            <person name="Weitz H."/>
            <person name="Taylor A."/>
            <person name="Grigoriev I.V."/>
            <person name="Nagy L.G."/>
            <person name="Martin F."/>
            <person name="Kauserud H."/>
        </authorList>
    </citation>
    <scope>NUCLEOTIDE SEQUENCE</scope>
    <source>
        <strain evidence="2">CBHHK182m</strain>
    </source>
</reference>
<proteinExistence type="predicted"/>
<gene>
    <name evidence="2" type="ORF">B0H16DRAFT_1522172</name>
</gene>
<keyword evidence="3" id="KW-1185">Reference proteome</keyword>
<sequence>METYLERSGQHPLTFRLAYSNETMHYQSFLECLNKHCARWQNVVIDSPDHRALEVLYQADPSDYPKLRSLVCSSCDFDHEVERSLGPIPWSQLQRYHEYECSWSPDSEHQWSIITQLTNVVDLQMEFYGDCAAFYSSGDEDSDGGDDESENGGGGSNNSDKEEVVELNSLQFASFAIHDRADDLDITQILDRLQLPVVQGLNLKLMPNHSPDLLSPMPAQLKGLKILRLCGSLVISNEALSCILTELEGLTDLAIELRGIRAIAGLDAMHLFTLLTPSHNTESVVQPKLQALRITEFELVDGVVDTLLAMLRQRFTVDVTDFTRLKRFELSSLKAGKIRYPLLDTLESMQVQAGWDIRIYEERQDFWRTDMTFEFL</sequence>
<protein>
    <submittedName>
        <fullName evidence="2">Uncharacterized protein</fullName>
    </submittedName>
</protein>